<organism evidence="1">
    <name type="scientific">viral metagenome</name>
    <dbReference type="NCBI Taxonomy" id="1070528"/>
    <lineage>
        <taxon>unclassified sequences</taxon>
        <taxon>metagenomes</taxon>
        <taxon>organismal metagenomes</taxon>
    </lineage>
</organism>
<name>A0A6C0HFA2_9ZZZZ</name>
<dbReference type="SUPFAM" id="SSF51283">
    <property type="entry name" value="dUTPase-like"/>
    <property type="match status" value="1"/>
</dbReference>
<sequence>MTIFTLFMVSKHSNLYEPRTQYASYDMTVFNLSDITIKPKQKFSIPLGISIQMNDNREAEQAPFMITPLPDWLQYGLVFEQNPFYIYNRANYYTPWITVINNSDKDITVPANAPIGLLTNNTIFDLIII</sequence>
<evidence type="ECO:0000313" key="1">
    <source>
        <dbReference type="EMBL" id="QHT78693.1"/>
    </source>
</evidence>
<protein>
    <submittedName>
        <fullName evidence="1">Uncharacterized protein</fullName>
    </submittedName>
</protein>
<dbReference type="AlphaFoldDB" id="A0A6C0HFA2"/>
<dbReference type="InterPro" id="IPR036157">
    <property type="entry name" value="dUTPase-like_sf"/>
</dbReference>
<dbReference type="EMBL" id="MN739935">
    <property type="protein sequence ID" value="QHT78693.1"/>
    <property type="molecule type" value="Genomic_DNA"/>
</dbReference>
<proteinExistence type="predicted"/>
<accession>A0A6C0HFA2</accession>
<reference evidence="1" key="1">
    <citation type="journal article" date="2020" name="Nature">
        <title>Giant virus diversity and host interactions through global metagenomics.</title>
        <authorList>
            <person name="Schulz F."/>
            <person name="Roux S."/>
            <person name="Paez-Espino D."/>
            <person name="Jungbluth S."/>
            <person name="Walsh D.A."/>
            <person name="Denef V.J."/>
            <person name="McMahon K.D."/>
            <person name="Konstantinidis K.T."/>
            <person name="Eloe-Fadrosh E.A."/>
            <person name="Kyrpides N.C."/>
            <person name="Woyke T."/>
        </authorList>
    </citation>
    <scope>NUCLEOTIDE SEQUENCE</scope>
    <source>
        <strain evidence="1">GVMAG-M-3300023179-92</strain>
    </source>
</reference>